<dbReference type="Proteomes" id="UP000034050">
    <property type="component" value="Unassembled WGS sequence"/>
</dbReference>
<accession>A0A0G1CM87</accession>
<dbReference type="Pfam" id="PF13793">
    <property type="entry name" value="Pribosyltran_N"/>
    <property type="match status" value="1"/>
</dbReference>
<dbReference type="GO" id="GO:0000287">
    <property type="term" value="F:magnesium ion binding"/>
    <property type="evidence" value="ECO:0007669"/>
    <property type="project" value="InterPro"/>
</dbReference>
<dbReference type="EMBL" id="LCFD01000008">
    <property type="protein sequence ID" value="KKS86602.1"/>
    <property type="molecule type" value="Genomic_DNA"/>
</dbReference>
<dbReference type="CDD" id="cd06223">
    <property type="entry name" value="PRTases_typeI"/>
    <property type="match status" value="1"/>
</dbReference>
<proteinExistence type="inferred from homology"/>
<keyword evidence="2" id="KW-0808">Transferase</keyword>
<dbReference type="GO" id="GO:0004749">
    <property type="term" value="F:ribose phosphate diphosphokinase activity"/>
    <property type="evidence" value="ECO:0007669"/>
    <property type="project" value="UniProtKB-EC"/>
</dbReference>
<dbReference type="PANTHER" id="PTHR10210">
    <property type="entry name" value="RIBOSE-PHOSPHATE DIPHOSPHOKINASE FAMILY MEMBER"/>
    <property type="match status" value="1"/>
</dbReference>
<comment type="caution">
    <text evidence="13">The sequence shown here is derived from an EMBL/GenBank/DDBJ whole genome shotgun (WGS) entry which is preliminary data.</text>
</comment>
<dbReference type="EC" id="2.7.6.1" evidence="1"/>
<evidence type="ECO:0000313" key="14">
    <source>
        <dbReference type="Proteomes" id="UP000034050"/>
    </source>
</evidence>
<organism evidence="13 14">
    <name type="scientific">Candidatus Gottesmanbacteria bacterium GW2011_GWB1_43_11</name>
    <dbReference type="NCBI Taxonomy" id="1618446"/>
    <lineage>
        <taxon>Bacteria</taxon>
        <taxon>Candidatus Gottesmaniibacteriota</taxon>
    </lineage>
</organism>
<dbReference type="FunFam" id="3.40.50.2020:FF:000007">
    <property type="entry name" value="Ribose-phosphate pyrophosphokinase"/>
    <property type="match status" value="1"/>
</dbReference>
<evidence type="ECO:0000256" key="2">
    <source>
        <dbReference type="ARBA" id="ARBA00022679"/>
    </source>
</evidence>
<dbReference type="Pfam" id="PF00156">
    <property type="entry name" value="Pribosyltran"/>
    <property type="match status" value="1"/>
</dbReference>
<reference evidence="13 14" key="1">
    <citation type="journal article" date="2015" name="Nature">
        <title>rRNA introns, odd ribosomes, and small enigmatic genomes across a large radiation of phyla.</title>
        <authorList>
            <person name="Brown C.T."/>
            <person name="Hug L.A."/>
            <person name="Thomas B.C."/>
            <person name="Sharon I."/>
            <person name="Castelle C.J."/>
            <person name="Singh A."/>
            <person name="Wilkins M.J."/>
            <person name="Williams K.H."/>
            <person name="Banfield J.F."/>
        </authorList>
    </citation>
    <scope>NUCLEOTIDE SEQUENCE [LARGE SCALE GENOMIC DNA]</scope>
</reference>
<gene>
    <name evidence="13" type="ORF">UV61_C0008G0055</name>
</gene>
<evidence type="ECO:0000256" key="5">
    <source>
        <dbReference type="ARBA" id="ARBA00022741"/>
    </source>
</evidence>
<keyword evidence="3" id="KW-0479">Metal-binding</keyword>
<keyword evidence="4 10" id="KW-0545">Nucleotide biosynthesis</keyword>
<evidence type="ECO:0000259" key="11">
    <source>
        <dbReference type="Pfam" id="PF00156"/>
    </source>
</evidence>
<evidence type="ECO:0000256" key="9">
    <source>
        <dbReference type="ARBA" id="ARBA00049535"/>
    </source>
</evidence>
<evidence type="ECO:0000256" key="3">
    <source>
        <dbReference type="ARBA" id="ARBA00022723"/>
    </source>
</evidence>
<comment type="catalytic activity">
    <reaction evidence="9">
        <text>D-ribose 5-phosphate + ATP = 5-phospho-alpha-D-ribose 1-diphosphate + AMP + H(+)</text>
        <dbReference type="Rhea" id="RHEA:15609"/>
        <dbReference type="ChEBI" id="CHEBI:15378"/>
        <dbReference type="ChEBI" id="CHEBI:30616"/>
        <dbReference type="ChEBI" id="CHEBI:58017"/>
        <dbReference type="ChEBI" id="CHEBI:78346"/>
        <dbReference type="ChEBI" id="CHEBI:456215"/>
        <dbReference type="EC" id="2.7.6.1"/>
    </reaction>
</comment>
<feature type="domain" description="Phosphoribosyltransferase" evidence="11">
    <location>
        <begin position="162"/>
        <end position="254"/>
    </location>
</feature>
<evidence type="ECO:0000256" key="10">
    <source>
        <dbReference type="RuleBase" id="RU004324"/>
    </source>
</evidence>
<dbReference type="SMART" id="SM01400">
    <property type="entry name" value="Pribosyltran_N"/>
    <property type="match status" value="1"/>
</dbReference>
<dbReference type="InterPro" id="IPR000836">
    <property type="entry name" value="PRTase_dom"/>
</dbReference>
<dbReference type="GO" id="GO:0005737">
    <property type="term" value="C:cytoplasm"/>
    <property type="evidence" value="ECO:0007669"/>
    <property type="project" value="TreeGrafter"/>
</dbReference>
<dbReference type="GO" id="GO:0002189">
    <property type="term" value="C:ribose phosphate diphosphokinase complex"/>
    <property type="evidence" value="ECO:0007669"/>
    <property type="project" value="TreeGrafter"/>
</dbReference>
<name>A0A0G1CM87_9BACT</name>
<dbReference type="PATRIC" id="fig|1618446.3.peg.921"/>
<keyword evidence="6 13" id="KW-0418">Kinase</keyword>
<dbReference type="PANTHER" id="PTHR10210:SF41">
    <property type="entry name" value="RIBOSE-PHOSPHATE PYROPHOSPHOKINASE 1, CHLOROPLASTIC"/>
    <property type="match status" value="1"/>
</dbReference>
<dbReference type="GO" id="GO:0016301">
    <property type="term" value="F:kinase activity"/>
    <property type="evidence" value="ECO:0007669"/>
    <property type="project" value="UniProtKB-KW"/>
</dbReference>
<dbReference type="Gene3D" id="3.40.50.2020">
    <property type="match status" value="2"/>
</dbReference>
<evidence type="ECO:0000256" key="4">
    <source>
        <dbReference type="ARBA" id="ARBA00022727"/>
    </source>
</evidence>
<evidence type="ECO:0000256" key="1">
    <source>
        <dbReference type="ARBA" id="ARBA00013247"/>
    </source>
</evidence>
<dbReference type="NCBIfam" id="TIGR01251">
    <property type="entry name" value="ribP_PPkin"/>
    <property type="match status" value="1"/>
</dbReference>
<dbReference type="GO" id="GO:0005524">
    <property type="term" value="F:ATP binding"/>
    <property type="evidence" value="ECO:0007669"/>
    <property type="project" value="UniProtKB-KW"/>
</dbReference>
<dbReference type="SUPFAM" id="SSF53271">
    <property type="entry name" value="PRTase-like"/>
    <property type="match status" value="1"/>
</dbReference>
<dbReference type="InterPro" id="IPR005946">
    <property type="entry name" value="Rib-P_diPkinase"/>
</dbReference>
<keyword evidence="5" id="KW-0547">Nucleotide-binding</keyword>
<keyword evidence="8" id="KW-0460">Magnesium</keyword>
<dbReference type="InterPro" id="IPR029057">
    <property type="entry name" value="PRTase-like"/>
</dbReference>
<dbReference type="STRING" id="1618446.UV61_C0008G0055"/>
<evidence type="ECO:0000313" key="13">
    <source>
        <dbReference type="EMBL" id="KKS86602.1"/>
    </source>
</evidence>
<sequence>MKNFVLFSSGANKPLANEIAKILNKFLGKLEIVTFADSEKRVRVEENVVDKTVVVIASLSNPVDSNLVELCLIADALKSNDCGKMIAVIPYYGYARQDKAHREGEGISARVMAHIIQAGDFHKIVTVDLHSDMVVGFFDIPVLHLYGAEIFVPKLKGLKADLVVVSPDAGAAKRAQKFADLLDAPLALIEKKRNLDKLHHIESARLIGDARGKTAILVDDVTTSGSTLVKAAYALKEQGAKKVIACVTHADFVDGTRSVLHESPIDKVYVSDSIYFKPEFKFPKLEVVSLAPLLAGQIKKIV</sequence>
<protein>
    <recommendedName>
        <fullName evidence="1">ribose-phosphate diphosphokinase</fullName>
        <ecNumber evidence="1">2.7.6.1</ecNumber>
    </recommendedName>
</protein>
<dbReference type="AlphaFoldDB" id="A0A0G1CM87"/>
<dbReference type="InterPro" id="IPR029099">
    <property type="entry name" value="Pribosyltran_N"/>
</dbReference>
<feature type="domain" description="Ribose-phosphate pyrophosphokinase N-terminal" evidence="12">
    <location>
        <begin position="5"/>
        <end position="118"/>
    </location>
</feature>
<comment type="similarity">
    <text evidence="10">Belongs to the ribose-phosphate pyrophosphokinase family.</text>
</comment>
<evidence type="ECO:0000256" key="7">
    <source>
        <dbReference type="ARBA" id="ARBA00022840"/>
    </source>
</evidence>
<dbReference type="GO" id="GO:0006015">
    <property type="term" value="P:5-phosphoribose 1-diphosphate biosynthetic process"/>
    <property type="evidence" value="ECO:0007669"/>
    <property type="project" value="TreeGrafter"/>
</dbReference>
<evidence type="ECO:0000256" key="8">
    <source>
        <dbReference type="ARBA" id="ARBA00022842"/>
    </source>
</evidence>
<keyword evidence="7" id="KW-0067">ATP-binding</keyword>
<evidence type="ECO:0000256" key="6">
    <source>
        <dbReference type="ARBA" id="ARBA00022777"/>
    </source>
</evidence>
<dbReference type="GO" id="GO:0006164">
    <property type="term" value="P:purine nucleotide biosynthetic process"/>
    <property type="evidence" value="ECO:0007669"/>
    <property type="project" value="TreeGrafter"/>
</dbReference>
<evidence type="ECO:0000259" key="12">
    <source>
        <dbReference type="Pfam" id="PF13793"/>
    </source>
</evidence>